<evidence type="ECO:0000256" key="1">
    <source>
        <dbReference type="SAM" id="MobiDB-lite"/>
    </source>
</evidence>
<dbReference type="AlphaFoldDB" id="A0A369QBR7"/>
<keyword evidence="2" id="KW-0812">Transmembrane</keyword>
<keyword evidence="4" id="KW-1185">Reference proteome</keyword>
<dbReference type="RefSeq" id="WP_158546090.1">
    <property type="nucleotide sequence ID" value="NZ_QASA01000001.1"/>
</dbReference>
<evidence type="ECO:0000313" key="3">
    <source>
        <dbReference type="EMBL" id="RDC62144.1"/>
    </source>
</evidence>
<sequence>MPENKTNSRISKTTAIFTILAIIIFVVLTSQALKRSAERHRVKEPLSQPNQAVNSQNQ</sequence>
<comment type="caution">
    <text evidence="3">The sequence shown here is derived from an EMBL/GenBank/DDBJ whole genome shotgun (WGS) entry which is preliminary data.</text>
</comment>
<proteinExistence type="predicted"/>
<reference evidence="3 4" key="1">
    <citation type="submission" date="2018-04" db="EMBL/GenBank/DDBJ databases">
        <title>Adhaeribacter sp. HMF7616 genome sequencing and assembly.</title>
        <authorList>
            <person name="Kang H."/>
            <person name="Kang J."/>
            <person name="Cha I."/>
            <person name="Kim H."/>
            <person name="Joh K."/>
        </authorList>
    </citation>
    <scope>NUCLEOTIDE SEQUENCE [LARGE SCALE GENOMIC DNA]</scope>
    <source>
        <strain evidence="3 4">HMF7616</strain>
    </source>
</reference>
<protein>
    <submittedName>
        <fullName evidence="3">Uncharacterized protein</fullName>
    </submittedName>
</protein>
<keyword evidence="2" id="KW-1133">Transmembrane helix</keyword>
<dbReference type="EMBL" id="QASA01000001">
    <property type="protein sequence ID" value="RDC62144.1"/>
    <property type="molecule type" value="Genomic_DNA"/>
</dbReference>
<accession>A0A369QBR7</accession>
<evidence type="ECO:0000313" key="4">
    <source>
        <dbReference type="Proteomes" id="UP000253919"/>
    </source>
</evidence>
<gene>
    <name evidence="3" type="ORF">AHMF7616_00735</name>
</gene>
<keyword evidence="2" id="KW-0472">Membrane</keyword>
<name>A0A369QBR7_9BACT</name>
<feature type="region of interest" description="Disordered" evidence="1">
    <location>
        <begin position="37"/>
        <end position="58"/>
    </location>
</feature>
<dbReference type="Proteomes" id="UP000253919">
    <property type="component" value="Unassembled WGS sequence"/>
</dbReference>
<organism evidence="3 4">
    <name type="scientific">Adhaeribacter pallidiroseus</name>
    <dbReference type="NCBI Taxonomy" id="2072847"/>
    <lineage>
        <taxon>Bacteria</taxon>
        <taxon>Pseudomonadati</taxon>
        <taxon>Bacteroidota</taxon>
        <taxon>Cytophagia</taxon>
        <taxon>Cytophagales</taxon>
        <taxon>Hymenobacteraceae</taxon>
        <taxon>Adhaeribacter</taxon>
    </lineage>
</organism>
<evidence type="ECO:0000256" key="2">
    <source>
        <dbReference type="SAM" id="Phobius"/>
    </source>
</evidence>
<feature type="compositionally biased region" description="Polar residues" evidence="1">
    <location>
        <begin position="47"/>
        <end position="58"/>
    </location>
</feature>
<feature type="transmembrane region" description="Helical" evidence="2">
    <location>
        <begin position="15"/>
        <end position="33"/>
    </location>
</feature>